<dbReference type="EMBL" id="FNEK01000051">
    <property type="protein sequence ID" value="SDK72863.1"/>
    <property type="molecule type" value="Genomic_DNA"/>
</dbReference>
<accession>A0A1G9E9P7</accession>
<sequence>MKPRKRPNPQQAKPAQLPDDFVPGTYLLLNPDFAAAGVDPAEHFSNFGIHEGRSYSAAYAQDGPLGGPFCKVPCRN</sequence>
<evidence type="ECO:0000313" key="2">
    <source>
        <dbReference type="Proteomes" id="UP000199382"/>
    </source>
</evidence>
<dbReference type="AlphaFoldDB" id="A0A1G9E9P7"/>
<proteinExistence type="predicted"/>
<keyword evidence="2" id="KW-1185">Reference proteome</keyword>
<name>A0A1G9E9P7_9RHOB</name>
<evidence type="ECO:0000313" key="1">
    <source>
        <dbReference type="EMBL" id="SDK72863.1"/>
    </source>
</evidence>
<protein>
    <submittedName>
        <fullName evidence="1">Uncharacterized protein</fullName>
    </submittedName>
</protein>
<dbReference type="Proteomes" id="UP000199382">
    <property type="component" value="Unassembled WGS sequence"/>
</dbReference>
<organism evidence="1 2">
    <name type="scientific">Aliiruegeria lutimaris</name>
    <dbReference type="NCBI Taxonomy" id="571298"/>
    <lineage>
        <taxon>Bacteria</taxon>
        <taxon>Pseudomonadati</taxon>
        <taxon>Pseudomonadota</taxon>
        <taxon>Alphaproteobacteria</taxon>
        <taxon>Rhodobacterales</taxon>
        <taxon>Roseobacteraceae</taxon>
        <taxon>Aliiruegeria</taxon>
    </lineage>
</organism>
<gene>
    <name evidence="1" type="ORF">SAMN04488026_105120</name>
</gene>
<reference evidence="1 2" key="1">
    <citation type="submission" date="2016-10" db="EMBL/GenBank/DDBJ databases">
        <authorList>
            <person name="de Groot N.N."/>
        </authorList>
    </citation>
    <scope>NUCLEOTIDE SEQUENCE [LARGE SCALE GENOMIC DNA]</scope>
    <source>
        <strain evidence="1 2">DSM 25294</strain>
    </source>
</reference>